<reference evidence="1" key="1">
    <citation type="submission" date="2023-07" db="EMBL/GenBank/DDBJ databases">
        <title>Genomic Encyclopedia of Type Strains, Phase IV (KMG-IV): sequencing the most valuable type-strain genomes for metagenomic binning, comparative biology and taxonomic classification.</title>
        <authorList>
            <person name="Goeker M."/>
        </authorList>
    </citation>
    <scope>NUCLEOTIDE SEQUENCE</scope>
    <source>
        <strain evidence="1">DSM 26174</strain>
    </source>
</reference>
<accession>A0AAE4BU98</accession>
<sequence>MRTVYSLIAILLVIINSEGQAQERAVVHLEDDSRYMYQTYGDIRVGVLKCEGSYLKDYHEFFISIENAQEKGIDLLPTMFEAKTIKWNKKVKESPLIPLKEFSDMLEERKKIEKRDKEGYNISSEIDVFNLIKHNSAKFEILQPRYCPRSHTLHTELKKHYLKIHTLGAQKKEVIRMCVKRQRGKELNIIANIEGQEYSFKFPLDD</sequence>
<evidence type="ECO:0000313" key="2">
    <source>
        <dbReference type="Proteomes" id="UP001185092"/>
    </source>
</evidence>
<name>A0AAE4BU98_9BACT</name>
<proteinExistence type="predicted"/>
<dbReference type="Proteomes" id="UP001185092">
    <property type="component" value="Unassembled WGS sequence"/>
</dbReference>
<dbReference type="AlphaFoldDB" id="A0AAE4BU98"/>
<protein>
    <submittedName>
        <fullName evidence="1">Uncharacterized protein</fullName>
    </submittedName>
</protein>
<evidence type="ECO:0000313" key="1">
    <source>
        <dbReference type="EMBL" id="MDR6240820.1"/>
    </source>
</evidence>
<gene>
    <name evidence="1" type="ORF">HNQ88_003896</name>
</gene>
<comment type="caution">
    <text evidence="1">The sequence shown here is derived from an EMBL/GenBank/DDBJ whole genome shotgun (WGS) entry which is preliminary data.</text>
</comment>
<organism evidence="1 2">
    <name type="scientific">Aureibacter tunicatorum</name>
    <dbReference type="NCBI Taxonomy" id="866807"/>
    <lineage>
        <taxon>Bacteria</taxon>
        <taxon>Pseudomonadati</taxon>
        <taxon>Bacteroidota</taxon>
        <taxon>Cytophagia</taxon>
        <taxon>Cytophagales</taxon>
        <taxon>Persicobacteraceae</taxon>
        <taxon>Aureibacter</taxon>
    </lineage>
</organism>
<dbReference type="EMBL" id="JAVDQD010000005">
    <property type="protein sequence ID" value="MDR6240820.1"/>
    <property type="molecule type" value="Genomic_DNA"/>
</dbReference>
<keyword evidence="2" id="KW-1185">Reference proteome</keyword>
<dbReference type="RefSeq" id="WP_309941101.1">
    <property type="nucleotide sequence ID" value="NZ_AP025306.1"/>
</dbReference>